<organism evidence="1 2">
    <name type="scientific">Brevibacillus aydinogluensis</name>
    <dbReference type="NCBI Taxonomy" id="927786"/>
    <lineage>
        <taxon>Bacteria</taxon>
        <taxon>Bacillati</taxon>
        <taxon>Bacillota</taxon>
        <taxon>Bacilli</taxon>
        <taxon>Bacillales</taxon>
        <taxon>Paenibacillaceae</taxon>
        <taxon>Brevibacillus</taxon>
    </lineage>
</organism>
<reference evidence="1" key="1">
    <citation type="submission" date="2023-07" db="EMBL/GenBank/DDBJ databases">
        <authorList>
            <person name="Ivanov I."/>
            <person name="Teneva D."/>
            <person name="Stoikov I."/>
        </authorList>
    </citation>
    <scope>NUCLEOTIDE SEQUENCE</scope>
    <source>
        <strain evidence="1">4475</strain>
    </source>
</reference>
<sequence length="34" mass="3775">MGKYVKMKGVAQAIMRETSEEANGVVKLPLLPER</sequence>
<keyword evidence="2" id="KW-1185">Reference proteome</keyword>
<dbReference type="Proteomes" id="UP001189619">
    <property type="component" value="Chromosome"/>
</dbReference>
<accession>A0AA48MAS6</accession>
<dbReference type="KEGG" id="bayd:BSPP4475_15845"/>
<evidence type="ECO:0000313" key="1">
    <source>
        <dbReference type="EMBL" id="CAJ1003795.1"/>
    </source>
</evidence>
<name>A0AA48MAS6_9BACL</name>
<dbReference type="AlphaFoldDB" id="A0AA48MAS6"/>
<proteinExistence type="predicted"/>
<dbReference type="EMBL" id="OY569118">
    <property type="protein sequence ID" value="CAJ1003795.1"/>
    <property type="molecule type" value="Genomic_DNA"/>
</dbReference>
<evidence type="ECO:0000313" key="2">
    <source>
        <dbReference type="Proteomes" id="UP001189619"/>
    </source>
</evidence>
<gene>
    <name evidence="1" type="ORF">BSPP4475_15845</name>
</gene>
<protein>
    <submittedName>
        <fullName evidence="1">Uncharacterized protein</fullName>
    </submittedName>
</protein>